<protein>
    <submittedName>
        <fullName evidence="8">Major facilitator superfamily transporter</fullName>
    </submittedName>
</protein>
<evidence type="ECO:0000313" key="9">
    <source>
        <dbReference type="Proteomes" id="UP000799421"/>
    </source>
</evidence>
<dbReference type="AlphaFoldDB" id="A0A6A7C9I5"/>
<feature type="transmembrane region" description="Helical" evidence="6">
    <location>
        <begin position="366"/>
        <end position="392"/>
    </location>
</feature>
<feature type="transmembrane region" description="Helical" evidence="6">
    <location>
        <begin position="242"/>
        <end position="262"/>
    </location>
</feature>
<keyword evidence="2 6" id="KW-0812">Transmembrane</keyword>
<feature type="transmembrane region" description="Helical" evidence="6">
    <location>
        <begin position="212"/>
        <end position="236"/>
    </location>
</feature>
<feature type="domain" description="Major facilitator superfamily (MFS) profile" evidence="7">
    <location>
        <begin position="64"/>
        <end position="524"/>
    </location>
</feature>
<evidence type="ECO:0000256" key="1">
    <source>
        <dbReference type="ARBA" id="ARBA00004141"/>
    </source>
</evidence>
<feature type="transmembrane region" description="Helical" evidence="6">
    <location>
        <begin position="53"/>
        <end position="78"/>
    </location>
</feature>
<evidence type="ECO:0000259" key="7">
    <source>
        <dbReference type="PROSITE" id="PS50850"/>
    </source>
</evidence>
<accession>A0A6A7C9I5</accession>
<evidence type="ECO:0000256" key="3">
    <source>
        <dbReference type="ARBA" id="ARBA00022989"/>
    </source>
</evidence>
<dbReference type="PANTHER" id="PTHR23502">
    <property type="entry name" value="MAJOR FACILITATOR SUPERFAMILY"/>
    <property type="match status" value="1"/>
</dbReference>
<keyword evidence="9" id="KW-1185">Reference proteome</keyword>
<evidence type="ECO:0000256" key="6">
    <source>
        <dbReference type="SAM" id="Phobius"/>
    </source>
</evidence>
<dbReference type="Proteomes" id="UP000799421">
    <property type="component" value="Unassembled WGS sequence"/>
</dbReference>
<organism evidence="8 9">
    <name type="scientific">Piedraia hortae CBS 480.64</name>
    <dbReference type="NCBI Taxonomy" id="1314780"/>
    <lineage>
        <taxon>Eukaryota</taxon>
        <taxon>Fungi</taxon>
        <taxon>Dikarya</taxon>
        <taxon>Ascomycota</taxon>
        <taxon>Pezizomycotina</taxon>
        <taxon>Dothideomycetes</taxon>
        <taxon>Dothideomycetidae</taxon>
        <taxon>Capnodiales</taxon>
        <taxon>Piedraiaceae</taxon>
        <taxon>Piedraia</taxon>
    </lineage>
</organism>
<evidence type="ECO:0000256" key="4">
    <source>
        <dbReference type="ARBA" id="ARBA00023136"/>
    </source>
</evidence>
<proteinExistence type="predicted"/>
<reference evidence="8" key="1">
    <citation type="journal article" date="2020" name="Stud. Mycol.">
        <title>101 Dothideomycetes genomes: a test case for predicting lifestyles and emergence of pathogens.</title>
        <authorList>
            <person name="Haridas S."/>
            <person name="Albert R."/>
            <person name="Binder M."/>
            <person name="Bloem J."/>
            <person name="Labutti K."/>
            <person name="Salamov A."/>
            <person name="Andreopoulos B."/>
            <person name="Baker S."/>
            <person name="Barry K."/>
            <person name="Bills G."/>
            <person name="Bluhm B."/>
            <person name="Cannon C."/>
            <person name="Castanera R."/>
            <person name="Culley D."/>
            <person name="Daum C."/>
            <person name="Ezra D."/>
            <person name="Gonzalez J."/>
            <person name="Henrissat B."/>
            <person name="Kuo A."/>
            <person name="Liang C."/>
            <person name="Lipzen A."/>
            <person name="Lutzoni F."/>
            <person name="Magnuson J."/>
            <person name="Mondo S."/>
            <person name="Nolan M."/>
            <person name="Ohm R."/>
            <person name="Pangilinan J."/>
            <person name="Park H.-J."/>
            <person name="Ramirez L."/>
            <person name="Alfaro M."/>
            <person name="Sun H."/>
            <person name="Tritt A."/>
            <person name="Yoshinaga Y."/>
            <person name="Zwiers L.-H."/>
            <person name="Turgeon B."/>
            <person name="Goodwin S."/>
            <person name="Spatafora J."/>
            <person name="Crous P."/>
            <person name="Grigoriev I."/>
        </authorList>
    </citation>
    <scope>NUCLEOTIDE SEQUENCE</scope>
    <source>
        <strain evidence="8">CBS 480.64</strain>
    </source>
</reference>
<dbReference type="PANTHER" id="PTHR23502:SF164">
    <property type="entry name" value="MAJOR FACILITATOR SUPERFAMILY (MFS) PROFILE DOMAIN-CONTAINING PROTEIN"/>
    <property type="match status" value="1"/>
</dbReference>
<feature type="transmembrane region" description="Helical" evidence="6">
    <location>
        <begin position="501"/>
        <end position="521"/>
    </location>
</feature>
<keyword evidence="3 6" id="KW-1133">Transmembrane helix</keyword>
<dbReference type="InterPro" id="IPR020846">
    <property type="entry name" value="MFS_dom"/>
</dbReference>
<evidence type="ECO:0000313" key="8">
    <source>
        <dbReference type="EMBL" id="KAF2864174.1"/>
    </source>
</evidence>
<dbReference type="InterPro" id="IPR011701">
    <property type="entry name" value="MFS"/>
</dbReference>
<evidence type="ECO:0000256" key="2">
    <source>
        <dbReference type="ARBA" id="ARBA00022692"/>
    </source>
</evidence>
<feature type="transmembrane region" description="Helical" evidence="6">
    <location>
        <begin position="154"/>
        <end position="173"/>
    </location>
</feature>
<dbReference type="SUPFAM" id="SSF103473">
    <property type="entry name" value="MFS general substrate transporter"/>
    <property type="match status" value="1"/>
</dbReference>
<feature type="transmembrane region" description="Helical" evidence="6">
    <location>
        <begin position="466"/>
        <end position="489"/>
    </location>
</feature>
<name>A0A6A7C9I5_9PEZI</name>
<dbReference type="Pfam" id="PF07690">
    <property type="entry name" value="MFS_1"/>
    <property type="match status" value="1"/>
</dbReference>
<dbReference type="GO" id="GO:0005886">
    <property type="term" value="C:plasma membrane"/>
    <property type="evidence" value="ECO:0007669"/>
    <property type="project" value="TreeGrafter"/>
</dbReference>
<sequence>MARHNNTAEKQSTSTSLENGNLFQNGNLIYQPAPTSDPRDPLNLPFGRKCLSIALLCLFGALAAAAEVILGGLLPVFVLQYAGQNPSEVLLALSNIGGLPEGEQPLSSLEKLSKANGGLPLWQVYLLASLPVLMMGLCNLLFIPISIAVGRRPVMLSCGVLAIVGAVWAGFSQSLPSHLGARCVQALGAGTVESLIPFIIQDLVFVHQRNTWISTIFATQGVVIVALGAAVPHVILYLGWRYAYWITAIAALVLLMGVFFTLPETRWARSIAEMDGIPREEDKDAPPYPQRTLKHDLALFHGDLSWKLGWEALVSILQTFFYPQVLFITLLNSIMIGATFAATYTLSPALLTHPWSWKFSQLGYSLLPGLIAALAVAAVTGKAADMLANLAAKRRGRRVPENQLINLVLPTVSGIVGSTIFGVSGSRAGEYHWGIFLLGMGLLVFAFLGTSTVGAVYVLEVYPRLAGAALANIASFRCLVAFILSFRISEWVLEMGYLHSMLIYTSLMSAFALMIPVLYIYGPAWRKKWPGYCS</sequence>
<feature type="region of interest" description="Disordered" evidence="5">
    <location>
        <begin position="1"/>
        <end position="20"/>
    </location>
</feature>
<comment type="subcellular location">
    <subcellularLocation>
        <location evidence="1">Membrane</location>
        <topology evidence="1">Multi-pass membrane protein</topology>
    </subcellularLocation>
</comment>
<feature type="transmembrane region" description="Helical" evidence="6">
    <location>
        <begin position="179"/>
        <end position="200"/>
    </location>
</feature>
<feature type="transmembrane region" description="Helical" evidence="6">
    <location>
        <begin position="404"/>
        <end position="423"/>
    </location>
</feature>
<dbReference type="PROSITE" id="PS50850">
    <property type="entry name" value="MFS"/>
    <property type="match status" value="1"/>
</dbReference>
<gene>
    <name evidence="8" type="ORF">K470DRAFT_267650</name>
</gene>
<dbReference type="Gene3D" id="1.20.1250.20">
    <property type="entry name" value="MFS general substrate transporter like domains"/>
    <property type="match status" value="1"/>
</dbReference>
<feature type="transmembrane region" description="Helical" evidence="6">
    <location>
        <begin position="122"/>
        <end position="142"/>
    </location>
</feature>
<feature type="transmembrane region" description="Helical" evidence="6">
    <location>
        <begin position="435"/>
        <end position="459"/>
    </location>
</feature>
<dbReference type="GO" id="GO:0022857">
    <property type="term" value="F:transmembrane transporter activity"/>
    <property type="evidence" value="ECO:0007669"/>
    <property type="project" value="InterPro"/>
</dbReference>
<keyword evidence="4 6" id="KW-0472">Membrane</keyword>
<feature type="transmembrane region" description="Helical" evidence="6">
    <location>
        <begin position="325"/>
        <end position="346"/>
    </location>
</feature>
<dbReference type="EMBL" id="MU005958">
    <property type="protein sequence ID" value="KAF2864174.1"/>
    <property type="molecule type" value="Genomic_DNA"/>
</dbReference>
<evidence type="ECO:0000256" key="5">
    <source>
        <dbReference type="SAM" id="MobiDB-lite"/>
    </source>
</evidence>
<dbReference type="OrthoDB" id="268400at2759"/>
<dbReference type="InterPro" id="IPR036259">
    <property type="entry name" value="MFS_trans_sf"/>
</dbReference>